<keyword evidence="5" id="KW-1185">Reference proteome</keyword>
<evidence type="ECO:0000256" key="2">
    <source>
        <dbReference type="SAM" id="Phobius"/>
    </source>
</evidence>
<accession>A0A9P5ZK39</accession>
<evidence type="ECO:0000259" key="3">
    <source>
        <dbReference type="Pfam" id="PF03439"/>
    </source>
</evidence>
<feature type="compositionally biased region" description="Acidic residues" evidence="1">
    <location>
        <begin position="19"/>
        <end position="30"/>
    </location>
</feature>
<comment type="caution">
    <text evidence="4">The sequence shown here is derived from an EMBL/GenBank/DDBJ whole genome shotgun (WGS) entry which is preliminary data.</text>
</comment>
<keyword evidence="2" id="KW-1133">Transmembrane helix</keyword>
<evidence type="ECO:0000313" key="4">
    <source>
        <dbReference type="EMBL" id="KAF9488720.1"/>
    </source>
</evidence>
<dbReference type="Proteomes" id="UP000807025">
    <property type="component" value="Unassembled WGS sequence"/>
</dbReference>
<dbReference type="EMBL" id="MU154700">
    <property type="protein sequence ID" value="KAF9488720.1"/>
    <property type="molecule type" value="Genomic_DNA"/>
</dbReference>
<dbReference type="PANTHER" id="PTHR11125:SF7">
    <property type="entry name" value="TRANSCRIPTION ELONGATION FACTOR SPT5"/>
    <property type="match status" value="1"/>
</dbReference>
<gene>
    <name evidence="4" type="ORF">BDN71DRAFT_1512799</name>
</gene>
<dbReference type="InterPro" id="IPR039659">
    <property type="entry name" value="SPT5"/>
</dbReference>
<dbReference type="OrthoDB" id="28901at2759"/>
<dbReference type="Gene3D" id="3.30.70.940">
    <property type="entry name" value="NusG, N-terminal domain"/>
    <property type="match status" value="1"/>
</dbReference>
<feature type="transmembrane region" description="Helical" evidence="2">
    <location>
        <begin position="668"/>
        <end position="689"/>
    </location>
</feature>
<keyword evidence="2" id="KW-0472">Membrane</keyword>
<dbReference type="PANTHER" id="PTHR11125">
    <property type="entry name" value="SUPPRESSOR OF TY 5"/>
    <property type="match status" value="1"/>
</dbReference>
<dbReference type="GO" id="GO:0032044">
    <property type="term" value="C:DSIF complex"/>
    <property type="evidence" value="ECO:0007669"/>
    <property type="project" value="TreeGrafter"/>
</dbReference>
<dbReference type="GO" id="GO:0006368">
    <property type="term" value="P:transcription elongation by RNA polymerase II"/>
    <property type="evidence" value="ECO:0007669"/>
    <property type="project" value="TreeGrafter"/>
</dbReference>
<sequence length="697" mass="77712">MRPYRDILAFLDIEAGVENSDDDGDKEDFDASGFISNDPEIDEGEIDRGVSITSPDHGDSLRLWNNDAKSIVKDIMDRYKGCEGSAWKHQHAIDQRTYIDRWKSTVACLPSVADGDIWKVAVTVPGRELAVVATIFNKALALQINGVDSAFYREGIPGVVYIEARNYGAVLTILKCINNVWLQYYKAEGGPIDLVPISERLALLTLDISPVNKVEKAADEWQRFVRIRDCTRYRNQLAIIGGYVMDAREALVLVVPCAGTSRCFAAPPALKRAAPFAGDLEADSPPFLTSDSVDNLQSVAEGQYLSGLEVRRIDVSKLVYRDIHPAAHELDLFEATQHDKICGLVRNARNLQIRQGEKFEGRYSWEDIEVPRSDLVSTGSKGCATTVKAGPYSGLNGRIYEYVGEDMVIVSPDAGEEQIVDVRVSDIQRTVDPGDEVEIMMGRLKGHSGFYVSTDDEAKARIYLPSTSHGRMVSIPFSCIRTPPDARNVHLTAQWSQSGIAPSEFLPNPRSVWDSESIHTGDPFRGLQVFIVDHPLRGYEGYIVGSRLVKLIADGDDEIFKFEVNKLNHITSYTTCISAKYLQEKHSGIPIMEAIHLPPQILHQQAQAQASTIVQGTPPPIGMTPHSVDSESTWQAVAYEYTCGEMFTTHDRSLSHWLRNPVMMHKKFQILVLQTLVTVRLFLSLSFSFPMYHMMNV</sequence>
<feature type="region of interest" description="Disordered" evidence="1">
    <location>
        <begin position="19"/>
        <end position="41"/>
    </location>
</feature>
<dbReference type="InterPro" id="IPR036735">
    <property type="entry name" value="NGN_dom_sf"/>
</dbReference>
<dbReference type="Pfam" id="PF03439">
    <property type="entry name" value="Spt5-NGN"/>
    <property type="match status" value="1"/>
</dbReference>
<dbReference type="AlphaFoldDB" id="A0A9P5ZK39"/>
<dbReference type="GO" id="GO:0003729">
    <property type="term" value="F:mRNA binding"/>
    <property type="evidence" value="ECO:0007669"/>
    <property type="project" value="TreeGrafter"/>
</dbReference>
<protein>
    <recommendedName>
        <fullName evidence="3">NGN domain-containing protein</fullName>
    </recommendedName>
</protein>
<feature type="domain" description="NGN" evidence="3">
    <location>
        <begin position="117"/>
        <end position="182"/>
    </location>
</feature>
<reference evidence="4" key="1">
    <citation type="submission" date="2020-11" db="EMBL/GenBank/DDBJ databases">
        <authorList>
            <consortium name="DOE Joint Genome Institute"/>
            <person name="Ahrendt S."/>
            <person name="Riley R."/>
            <person name="Andreopoulos W."/>
            <person name="Labutti K."/>
            <person name="Pangilinan J."/>
            <person name="Ruiz-Duenas F.J."/>
            <person name="Barrasa J.M."/>
            <person name="Sanchez-Garcia M."/>
            <person name="Camarero S."/>
            <person name="Miyauchi S."/>
            <person name="Serrano A."/>
            <person name="Linde D."/>
            <person name="Babiker R."/>
            <person name="Drula E."/>
            <person name="Ayuso-Fernandez I."/>
            <person name="Pacheco R."/>
            <person name="Padilla G."/>
            <person name="Ferreira P."/>
            <person name="Barriuso J."/>
            <person name="Kellner H."/>
            <person name="Castanera R."/>
            <person name="Alfaro M."/>
            <person name="Ramirez L."/>
            <person name="Pisabarro A.G."/>
            <person name="Kuo A."/>
            <person name="Tritt A."/>
            <person name="Lipzen A."/>
            <person name="He G."/>
            <person name="Yan M."/>
            <person name="Ng V."/>
            <person name="Cullen D."/>
            <person name="Martin F."/>
            <person name="Rosso M.-N."/>
            <person name="Henrissat B."/>
            <person name="Hibbett D."/>
            <person name="Martinez A.T."/>
            <person name="Grigoriev I.V."/>
        </authorList>
    </citation>
    <scope>NUCLEOTIDE SEQUENCE</scope>
    <source>
        <strain evidence="4">ATCC 90797</strain>
    </source>
</reference>
<dbReference type="GO" id="GO:0032784">
    <property type="term" value="P:regulation of DNA-templated transcription elongation"/>
    <property type="evidence" value="ECO:0007669"/>
    <property type="project" value="InterPro"/>
</dbReference>
<keyword evidence="2" id="KW-0812">Transmembrane</keyword>
<evidence type="ECO:0000313" key="5">
    <source>
        <dbReference type="Proteomes" id="UP000807025"/>
    </source>
</evidence>
<dbReference type="InterPro" id="IPR005100">
    <property type="entry name" value="NGN-domain"/>
</dbReference>
<name>A0A9P5ZK39_PLEER</name>
<evidence type="ECO:0000256" key="1">
    <source>
        <dbReference type="SAM" id="MobiDB-lite"/>
    </source>
</evidence>
<dbReference type="GO" id="GO:0006357">
    <property type="term" value="P:regulation of transcription by RNA polymerase II"/>
    <property type="evidence" value="ECO:0007669"/>
    <property type="project" value="InterPro"/>
</dbReference>
<organism evidence="4 5">
    <name type="scientific">Pleurotus eryngii</name>
    <name type="common">Boletus of the steppes</name>
    <dbReference type="NCBI Taxonomy" id="5323"/>
    <lineage>
        <taxon>Eukaryota</taxon>
        <taxon>Fungi</taxon>
        <taxon>Dikarya</taxon>
        <taxon>Basidiomycota</taxon>
        <taxon>Agaricomycotina</taxon>
        <taxon>Agaricomycetes</taxon>
        <taxon>Agaricomycetidae</taxon>
        <taxon>Agaricales</taxon>
        <taxon>Pleurotineae</taxon>
        <taxon>Pleurotaceae</taxon>
        <taxon>Pleurotus</taxon>
    </lineage>
</organism>
<proteinExistence type="predicted"/>